<dbReference type="InterPro" id="IPR011075">
    <property type="entry name" value="TetR_C"/>
</dbReference>
<dbReference type="RefSeq" id="WP_046280792.1">
    <property type="nucleotide sequence ID" value="NZ_LATL02000273.1"/>
</dbReference>
<dbReference type="Pfam" id="PF00440">
    <property type="entry name" value="TetR_N"/>
    <property type="match status" value="1"/>
</dbReference>
<dbReference type="InterPro" id="IPR036271">
    <property type="entry name" value="Tet_transcr_reg_TetR-rel_C_sf"/>
</dbReference>
<dbReference type="InterPro" id="IPR001647">
    <property type="entry name" value="HTH_TetR"/>
</dbReference>
<gene>
    <name evidence="6" type="ORF">WN50_22285</name>
</gene>
<protein>
    <submittedName>
        <fullName evidence="6">TetR family transcriptional regulator</fullName>
    </submittedName>
</protein>
<organism evidence="6 7">
    <name type="scientific">Limnoraphis robusta CS-951</name>
    <dbReference type="NCBI Taxonomy" id="1637645"/>
    <lineage>
        <taxon>Bacteria</taxon>
        <taxon>Bacillati</taxon>
        <taxon>Cyanobacteriota</taxon>
        <taxon>Cyanophyceae</taxon>
        <taxon>Oscillatoriophycideae</taxon>
        <taxon>Oscillatoriales</taxon>
        <taxon>Sirenicapillariaceae</taxon>
        <taxon>Limnoraphis</taxon>
    </lineage>
</organism>
<dbReference type="InterPro" id="IPR009057">
    <property type="entry name" value="Homeodomain-like_sf"/>
</dbReference>
<dbReference type="AlphaFoldDB" id="A0A0F5YBI3"/>
<dbReference type="PATRIC" id="fig|1637645.4.peg.5428"/>
<keyword evidence="2 4" id="KW-0238">DNA-binding</keyword>
<dbReference type="EMBL" id="LATL02000273">
    <property type="protein sequence ID" value="KKD35992.1"/>
    <property type="molecule type" value="Genomic_DNA"/>
</dbReference>
<evidence type="ECO:0000256" key="3">
    <source>
        <dbReference type="ARBA" id="ARBA00023163"/>
    </source>
</evidence>
<evidence type="ECO:0000256" key="2">
    <source>
        <dbReference type="ARBA" id="ARBA00023125"/>
    </source>
</evidence>
<keyword evidence="1" id="KW-0805">Transcription regulation</keyword>
<dbReference type="Gene3D" id="1.10.357.10">
    <property type="entry name" value="Tetracycline Repressor, domain 2"/>
    <property type="match status" value="1"/>
</dbReference>
<dbReference type="PANTHER" id="PTHR47506:SF1">
    <property type="entry name" value="HTH-TYPE TRANSCRIPTIONAL REGULATOR YJDC"/>
    <property type="match status" value="1"/>
</dbReference>
<dbReference type="Pfam" id="PF16925">
    <property type="entry name" value="TetR_C_13"/>
    <property type="match status" value="1"/>
</dbReference>
<feature type="DNA-binding region" description="H-T-H motif" evidence="4">
    <location>
        <begin position="29"/>
        <end position="48"/>
    </location>
</feature>
<dbReference type="Gene3D" id="1.10.10.60">
    <property type="entry name" value="Homeodomain-like"/>
    <property type="match status" value="1"/>
</dbReference>
<accession>A0A0F5YBI3</accession>
<dbReference type="PANTHER" id="PTHR47506">
    <property type="entry name" value="TRANSCRIPTIONAL REGULATORY PROTEIN"/>
    <property type="match status" value="1"/>
</dbReference>
<proteinExistence type="predicted"/>
<evidence type="ECO:0000313" key="7">
    <source>
        <dbReference type="Proteomes" id="UP000033607"/>
    </source>
</evidence>
<sequence>MARHKEFNREEVLAKAMETFWRYGYEGTSVQDLIESMGINRGSLYDTFGDKRSLFIEAIAHYDETVVRCTIARLEAPDASKPAIIDYFQSLVDRMVADPDRRGCFVTNTAVELCPHDPDTAKRIAKNLQRIEQAFYRALSRAQEKGEIPANKNLQALARYLTCNLQGLRVISKVNPDPQILQEIIEILLCVLE</sequence>
<evidence type="ECO:0000259" key="5">
    <source>
        <dbReference type="PROSITE" id="PS50977"/>
    </source>
</evidence>
<dbReference type="Proteomes" id="UP000033607">
    <property type="component" value="Unassembled WGS sequence"/>
</dbReference>
<evidence type="ECO:0000256" key="4">
    <source>
        <dbReference type="PROSITE-ProRule" id="PRU00335"/>
    </source>
</evidence>
<dbReference type="SUPFAM" id="SSF46689">
    <property type="entry name" value="Homeodomain-like"/>
    <property type="match status" value="1"/>
</dbReference>
<keyword evidence="3" id="KW-0804">Transcription</keyword>
<dbReference type="OrthoDB" id="116240at2"/>
<dbReference type="GO" id="GO:0003677">
    <property type="term" value="F:DNA binding"/>
    <property type="evidence" value="ECO:0007669"/>
    <property type="project" value="UniProtKB-UniRule"/>
</dbReference>
<dbReference type="PROSITE" id="PS50977">
    <property type="entry name" value="HTH_TETR_2"/>
    <property type="match status" value="1"/>
</dbReference>
<evidence type="ECO:0000313" key="6">
    <source>
        <dbReference type="EMBL" id="KKD35992.1"/>
    </source>
</evidence>
<comment type="caution">
    <text evidence="6">The sequence shown here is derived from an EMBL/GenBank/DDBJ whole genome shotgun (WGS) entry which is preliminary data.</text>
</comment>
<feature type="domain" description="HTH tetR-type" evidence="5">
    <location>
        <begin position="6"/>
        <end position="66"/>
    </location>
</feature>
<name>A0A0F5YBI3_9CYAN</name>
<dbReference type="SUPFAM" id="SSF48498">
    <property type="entry name" value="Tetracyclin repressor-like, C-terminal domain"/>
    <property type="match status" value="1"/>
</dbReference>
<reference evidence="6 7" key="1">
    <citation type="submission" date="2015-06" db="EMBL/GenBank/DDBJ databases">
        <title>Draft genome assembly of filamentous brackish cyanobacterium Limnoraphis robusta strain CS-951.</title>
        <authorList>
            <person name="Willis A."/>
            <person name="Parks M."/>
            <person name="Burford M.A."/>
        </authorList>
    </citation>
    <scope>NUCLEOTIDE SEQUENCE [LARGE SCALE GENOMIC DNA]</scope>
    <source>
        <strain evidence="6 7">CS-951</strain>
    </source>
</reference>
<evidence type="ECO:0000256" key="1">
    <source>
        <dbReference type="ARBA" id="ARBA00023015"/>
    </source>
</evidence>